<protein>
    <submittedName>
        <fullName evidence="2">Uncharacterized protein</fullName>
    </submittedName>
</protein>
<comment type="caution">
    <text evidence="2">The sequence shown here is derived from an EMBL/GenBank/DDBJ whole genome shotgun (WGS) entry which is preliminary data.</text>
</comment>
<evidence type="ECO:0000313" key="2">
    <source>
        <dbReference type="EMBL" id="KAJ2903484.1"/>
    </source>
</evidence>
<name>A0AAD5WST8_9PEZI</name>
<dbReference type="Proteomes" id="UP001201980">
    <property type="component" value="Unassembled WGS sequence"/>
</dbReference>
<keyword evidence="3" id="KW-1185">Reference proteome</keyword>
<feature type="region of interest" description="Disordered" evidence="1">
    <location>
        <begin position="1"/>
        <end position="23"/>
    </location>
</feature>
<reference evidence="2" key="1">
    <citation type="submission" date="2022-07" db="EMBL/GenBank/DDBJ databases">
        <title>Draft genome sequence of Zalerion maritima ATCC 34329, a (micro)plastics degrading marine fungus.</title>
        <authorList>
            <person name="Paco A."/>
            <person name="Goncalves M.F.M."/>
            <person name="Rocha-Santos T.A.P."/>
            <person name="Alves A."/>
        </authorList>
    </citation>
    <scope>NUCLEOTIDE SEQUENCE</scope>
    <source>
        <strain evidence="2">ATCC 34329</strain>
    </source>
</reference>
<evidence type="ECO:0000256" key="1">
    <source>
        <dbReference type="SAM" id="MobiDB-lite"/>
    </source>
</evidence>
<dbReference type="AlphaFoldDB" id="A0AAD5WST8"/>
<accession>A0AAD5WST8</accession>
<organism evidence="2 3">
    <name type="scientific">Zalerion maritima</name>
    <dbReference type="NCBI Taxonomy" id="339359"/>
    <lineage>
        <taxon>Eukaryota</taxon>
        <taxon>Fungi</taxon>
        <taxon>Dikarya</taxon>
        <taxon>Ascomycota</taxon>
        <taxon>Pezizomycotina</taxon>
        <taxon>Sordariomycetes</taxon>
        <taxon>Lulworthiomycetidae</taxon>
        <taxon>Lulworthiales</taxon>
        <taxon>Lulworthiaceae</taxon>
        <taxon>Zalerion</taxon>
    </lineage>
</organism>
<sequence>MTPELDLTPCHRTHDALSGGAESRSSVMSGELLSGCHRTRLDFCLAERVTKHDIHAPKQGATIDSVLNIPFPRLVLHHQVNEIGENPFVQLFKHAAKWPESWPKWPLYHDWGDPELAYMSRALALRVHILGPREWSKFLRLGIFDILEQTSSAKFLRLGIFDILEQTSSAKFLKMGIFDILEQTSLAKFLKLRFFDILEQTSSAKFLKLRFFDCFGWPLFSWQRLHPI</sequence>
<dbReference type="EMBL" id="JAKWBI020000080">
    <property type="protein sequence ID" value="KAJ2903484.1"/>
    <property type="molecule type" value="Genomic_DNA"/>
</dbReference>
<evidence type="ECO:0000313" key="3">
    <source>
        <dbReference type="Proteomes" id="UP001201980"/>
    </source>
</evidence>
<gene>
    <name evidence="2" type="ORF">MKZ38_009883</name>
</gene>
<proteinExistence type="predicted"/>